<gene>
    <name evidence="1" type="ORF">C2G38_2042860</name>
</gene>
<proteinExistence type="predicted"/>
<sequence length="160" mass="19011">MNRASEKWKNASNKRSLNDMINLAFVARKRHFDQPITEKKRGIVSTNPLLARGETMMIRLNSLFFQSFMCYPSLQEFVIEARFMIFELTLLVRDNSKSPKKVLWESFVRKTNKHQQEMTFSGQKFLINFYLFKEVNVCEAINININTVLKENFKQKTPYR</sequence>
<protein>
    <submittedName>
        <fullName evidence="1">Uncharacterized protein</fullName>
    </submittedName>
</protein>
<comment type="caution">
    <text evidence="1">The sequence shown here is derived from an EMBL/GenBank/DDBJ whole genome shotgun (WGS) entry which is preliminary data.</text>
</comment>
<accession>A0A397ULS8</accession>
<dbReference type="Proteomes" id="UP000266673">
    <property type="component" value="Unassembled WGS sequence"/>
</dbReference>
<evidence type="ECO:0000313" key="1">
    <source>
        <dbReference type="EMBL" id="RIB11210.1"/>
    </source>
</evidence>
<organism evidence="1 2">
    <name type="scientific">Gigaspora rosea</name>
    <dbReference type="NCBI Taxonomy" id="44941"/>
    <lineage>
        <taxon>Eukaryota</taxon>
        <taxon>Fungi</taxon>
        <taxon>Fungi incertae sedis</taxon>
        <taxon>Mucoromycota</taxon>
        <taxon>Glomeromycotina</taxon>
        <taxon>Glomeromycetes</taxon>
        <taxon>Diversisporales</taxon>
        <taxon>Gigasporaceae</taxon>
        <taxon>Gigaspora</taxon>
    </lineage>
</organism>
<keyword evidence="2" id="KW-1185">Reference proteome</keyword>
<reference evidence="1 2" key="1">
    <citation type="submission" date="2018-06" db="EMBL/GenBank/DDBJ databases">
        <title>Comparative genomics reveals the genomic features of Rhizophagus irregularis, R. cerebriforme, R. diaphanum and Gigaspora rosea, and their symbiotic lifestyle signature.</title>
        <authorList>
            <person name="Morin E."/>
            <person name="San Clemente H."/>
            <person name="Chen E.C.H."/>
            <person name="De La Providencia I."/>
            <person name="Hainaut M."/>
            <person name="Kuo A."/>
            <person name="Kohler A."/>
            <person name="Murat C."/>
            <person name="Tang N."/>
            <person name="Roy S."/>
            <person name="Loubradou J."/>
            <person name="Henrissat B."/>
            <person name="Grigoriev I.V."/>
            <person name="Corradi N."/>
            <person name="Roux C."/>
            <person name="Martin F.M."/>
        </authorList>
    </citation>
    <scope>NUCLEOTIDE SEQUENCE [LARGE SCALE GENOMIC DNA]</scope>
    <source>
        <strain evidence="1 2">DAOM 194757</strain>
    </source>
</reference>
<dbReference type="AlphaFoldDB" id="A0A397ULS8"/>
<evidence type="ECO:0000313" key="2">
    <source>
        <dbReference type="Proteomes" id="UP000266673"/>
    </source>
</evidence>
<dbReference type="EMBL" id="QKWP01001161">
    <property type="protein sequence ID" value="RIB11210.1"/>
    <property type="molecule type" value="Genomic_DNA"/>
</dbReference>
<name>A0A397ULS8_9GLOM</name>